<dbReference type="EMBL" id="FOXV01000003">
    <property type="protein sequence ID" value="SFQ28802.1"/>
    <property type="molecule type" value="Genomic_DNA"/>
</dbReference>
<protein>
    <recommendedName>
        <fullName evidence="3">N-(5'-phosphoribosyl)anthranilate isomerase</fullName>
    </recommendedName>
</protein>
<reference evidence="2" key="1">
    <citation type="submission" date="2016-10" db="EMBL/GenBank/DDBJ databases">
        <authorList>
            <person name="Varghese N."/>
            <person name="Submissions S."/>
        </authorList>
    </citation>
    <scope>NUCLEOTIDE SEQUENCE [LARGE SCALE GENOMIC DNA]</scope>
    <source>
        <strain evidence="2">JCM 10271</strain>
    </source>
</reference>
<gene>
    <name evidence="1" type="ORF">SAMN05421853_103251</name>
</gene>
<sequence>MQMTRVTSSQTRDQWLAQLFGAQAVHKGGVVRRSVRDVDRMIGREPFKREVQLRGFHLLECGGQFIVICNSGRMVVHV</sequence>
<dbReference type="RefSeq" id="WP_245760196.1">
    <property type="nucleotide sequence ID" value="NZ_FOXV01000003.1"/>
</dbReference>
<proteinExistence type="predicted"/>
<evidence type="ECO:0008006" key="3">
    <source>
        <dbReference type="Google" id="ProtNLM"/>
    </source>
</evidence>
<name>A0A1I5XA01_9RHOB</name>
<accession>A0A1I5XA01</accession>
<evidence type="ECO:0000313" key="2">
    <source>
        <dbReference type="Proteomes" id="UP000243106"/>
    </source>
</evidence>
<organism evidence="1 2">
    <name type="scientific">Roseivivax halotolerans</name>
    <dbReference type="NCBI Taxonomy" id="93684"/>
    <lineage>
        <taxon>Bacteria</taxon>
        <taxon>Pseudomonadati</taxon>
        <taxon>Pseudomonadota</taxon>
        <taxon>Alphaproteobacteria</taxon>
        <taxon>Rhodobacterales</taxon>
        <taxon>Roseobacteraceae</taxon>
        <taxon>Roseivivax</taxon>
    </lineage>
</organism>
<dbReference type="STRING" id="93684.SAMN05421853_103251"/>
<keyword evidence="2" id="KW-1185">Reference proteome</keyword>
<dbReference type="AlphaFoldDB" id="A0A1I5XA01"/>
<evidence type="ECO:0000313" key="1">
    <source>
        <dbReference type="EMBL" id="SFQ28802.1"/>
    </source>
</evidence>
<dbReference type="Proteomes" id="UP000243106">
    <property type="component" value="Unassembled WGS sequence"/>
</dbReference>